<sequence>MSLIIATGSNIGDSLQHLEEAKQILAQKFTLIAASRVYVSKAVDYENQPDFFNQVLEFRIPALSPHQVMQELLNLEKSLGRNRNIPKGPRTIDLDIIFWGLDTVNEPALTIPHPRWNERSFVVRPLQELPFFQTIEKCFTIPKSFNVDASPI</sequence>
<evidence type="ECO:0000256" key="9">
    <source>
        <dbReference type="ARBA" id="ARBA00022909"/>
    </source>
</evidence>
<dbReference type="Gene3D" id="3.30.70.560">
    <property type="entry name" value="7,8-Dihydro-6-hydroxymethylpterin-pyrophosphokinase HPPK"/>
    <property type="match status" value="1"/>
</dbReference>
<keyword evidence="5 14" id="KW-0808">Transferase</keyword>
<evidence type="ECO:0000256" key="2">
    <source>
        <dbReference type="ARBA" id="ARBA00005810"/>
    </source>
</evidence>
<dbReference type="PANTHER" id="PTHR43071">
    <property type="entry name" value="2-AMINO-4-HYDROXY-6-HYDROXYMETHYLDIHYDROPTERIDINE PYROPHOSPHOKINASE"/>
    <property type="match status" value="1"/>
</dbReference>
<evidence type="ECO:0000259" key="13">
    <source>
        <dbReference type="Pfam" id="PF01288"/>
    </source>
</evidence>
<dbReference type="AlphaFoldDB" id="A0AAX4HQB4"/>
<evidence type="ECO:0000256" key="4">
    <source>
        <dbReference type="ARBA" id="ARBA00016218"/>
    </source>
</evidence>
<dbReference type="RefSeq" id="WP_321395606.1">
    <property type="nucleotide sequence ID" value="NZ_CP139487.1"/>
</dbReference>
<evidence type="ECO:0000313" key="15">
    <source>
        <dbReference type="Proteomes" id="UP001324634"/>
    </source>
</evidence>
<evidence type="ECO:0000256" key="10">
    <source>
        <dbReference type="ARBA" id="ARBA00029409"/>
    </source>
</evidence>
<dbReference type="GO" id="GO:0016301">
    <property type="term" value="F:kinase activity"/>
    <property type="evidence" value="ECO:0007669"/>
    <property type="project" value="UniProtKB-KW"/>
</dbReference>
<reference evidence="14 15" key="1">
    <citation type="submission" date="2023-11" db="EMBL/GenBank/DDBJ databases">
        <title>Peredibacter starrii A3.12.</title>
        <authorList>
            <person name="Mitchell R.J."/>
        </authorList>
    </citation>
    <scope>NUCLEOTIDE SEQUENCE [LARGE SCALE GENOMIC DNA]</scope>
    <source>
        <strain evidence="14 15">A3.12</strain>
    </source>
</reference>
<evidence type="ECO:0000256" key="5">
    <source>
        <dbReference type="ARBA" id="ARBA00022679"/>
    </source>
</evidence>
<dbReference type="Pfam" id="PF01288">
    <property type="entry name" value="HPPK"/>
    <property type="match status" value="1"/>
</dbReference>
<keyword evidence="7" id="KW-0418">Kinase</keyword>
<organism evidence="14 15">
    <name type="scientific">Peredibacter starrii</name>
    <dbReference type="NCBI Taxonomy" id="28202"/>
    <lineage>
        <taxon>Bacteria</taxon>
        <taxon>Pseudomonadati</taxon>
        <taxon>Bdellovibrionota</taxon>
        <taxon>Bacteriovoracia</taxon>
        <taxon>Bacteriovoracales</taxon>
        <taxon>Bacteriovoracaceae</taxon>
        <taxon>Peredibacter</taxon>
    </lineage>
</organism>
<name>A0AAX4HQB4_9BACT</name>
<dbReference type="GO" id="GO:0003848">
    <property type="term" value="F:2-amino-4-hydroxy-6-hydroxymethyldihydropteridine diphosphokinase activity"/>
    <property type="evidence" value="ECO:0007669"/>
    <property type="project" value="UniProtKB-EC"/>
</dbReference>
<dbReference type="CDD" id="cd00483">
    <property type="entry name" value="HPPK"/>
    <property type="match status" value="1"/>
</dbReference>
<keyword evidence="9" id="KW-0289">Folate biosynthesis</keyword>
<keyword evidence="15" id="KW-1185">Reference proteome</keyword>
<dbReference type="GO" id="GO:0046656">
    <property type="term" value="P:folic acid biosynthetic process"/>
    <property type="evidence" value="ECO:0007669"/>
    <property type="project" value="UniProtKB-KW"/>
</dbReference>
<keyword evidence="6" id="KW-0547">Nucleotide-binding</keyword>
<protein>
    <recommendedName>
        <fullName evidence="4">2-amino-4-hydroxy-6-hydroxymethyldihydropteridine pyrophosphokinase</fullName>
        <ecNumber evidence="3">2.7.6.3</ecNumber>
    </recommendedName>
    <alternativeName>
        <fullName evidence="11">6-hydroxymethyl-7,8-dihydropterin pyrophosphokinase</fullName>
    </alternativeName>
    <alternativeName>
        <fullName evidence="12">7,8-dihydro-6-hydroxymethylpterin-pyrophosphokinase</fullName>
    </alternativeName>
</protein>
<keyword evidence="8" id="KW-0067">ATP-binding</keyword>
<comment type="pathway">
    <text evidence="1">Cofactor biosynthesis; tetrahydrofolate biosynthesis; 2-amino-4-hydroxy-6-hydroxymethyl-7,8-dihydropteridine diphosphate from 7,8-dihydroneopterin triphosphate: step 4/4.</text>
</comment>
<dbReference type="EC" id="2.7.6.3" evidence="3"/>
<accession>A0AAX4HQB4</accession>
<evidence type="ECO:0000256" key="6">
    <source>
        <dbReference type="ARBA" id="ARBA00022741"/>
    </source>
</evidence>
<evidence type="ECO:0000256" key="3">
    <source>
        <dbReference type="ARBA" id="ARBA00013253"/>
    </source>
</evidence>
<dbReference type="Proteomes" id="UP001324634">
    <property type="component" value="Chromosome"/>
</dbReference>
<dbReference type="InterPro" id="IPR000550">
    <property type="entry name" value="Hppk"/>
</dbReference>
<evidence type="ECO:0000256" key="12">
    <source>
        <dbReference type="ARBA" id="ARBA00033413"/>
    </source>
</evidence>
<evidence type="ECO:0000313" key="14">
    <source>
        <dbReference type="EMBL" id="WPU65337.1"/>
    </source>
</evidence>
<evidence type="ECO:0000256" key="11">
    <source>
        <dbReference type="ARBA" id="ARBA00029766"/>
    </source>
</evidence>
<feature type="domain" description="7,8-dihydro-6-hydroxymethylpterin-pyrophosphokinase" evidence="13">
    <location>
        <begin position="4"/>
        <end position="129"/>
    </location>
</feature>
<dbReference type="EMBL" id="CP139487">
    <property type="protein sequence ID" value="WPU65337.1"/>
    <property type="molecule type" value="Genomic_DNA"/>
</dbReference>
<evidence type="ECO:0000256" key="7">
    <source>
        <dbReference type="ARBA" id="ARBA00022777"/>
    </source>
</evidence>
<comment type="similarity">
    <text evidence="2">Belongs to the HPPK family.</text>
</comment>
<comment type="function">
    <text evidence="10">Catalyzes the transfer of pyrophosphate from adenosine triphosphate (ATP) to 6-hydroxymethyl-7,8-dihydropterin, an enzymatic step in folate biosynthesis pathway.</text>
</comment>
<gene>
    <name evidence="14" type="primary">folK</name>
    <name evidence="14" type="ORF">SOO65_01090</name>
</gene>
<proteinExistence type="inferred from homology"/>
<dbReference type="KEGG" id="psti:SOO65_01090"/>
<evidence type="ECO:0000256" key="1">
    <source>
        <dbReference type="ARBA" id="ARBA00005051"/>
    </source>
</evidence>
<dbReference type="PANTHER" id="PTHR43071:SF1">
    <property type="entry name" value="2-AMINO-4-HYDROXY-6-HYDROXYMETHYLDIHYDROPTERIDINE PYROPHOSPHOKINASE"/>
    <property type="match status" value="1"/>
</dbReference>
<dbReference type="InterPro" id="IPR035907">
    <property type="entry name" value="Hppk_sf"/>
</dbReference>
<dbReference type="SUPFAM" id="SSF55083">
    <property type="entry name" value="6-hydroxymethyl-7,8-dihydropterin pyrophosphokinase, HPPK"/>
    <property type="match status" value="1"/>
</dbReference>
<dbReference type="NCBIfam" id="TIGR01498">
    <property type="entry name" value="folK"/>
    <property type="match status" value="1"/>
</dbReference>
<evidence type="ECO:0000256" key="8">
    <source>
        <dbReference type="ARBA" id="ARBA00022840"/>
    </source>
</evidence>
<dbReference type="GO" id="GO:0005524">
    <property type="term" value="F:ATP binding"/>
    <property type="evidence" value="ECO:0007669"/>
    <property type="project" value="UniProtKB-KW"/>
</dbReference>